<feature type="domain" description="Acyl-CoA thioesterase-like N-terminal HotDog" evidence="9">
    <location>
        <begin position="46"/>
        <end position="124"/>
    </location>
</feature>
<feature type="transmembrane region" description="Helical" evidence="8">
    <location>
        <begin position="709"/>
        <end position="731"/>
    </location>
</feature>
<evidence type="ECO:0000256" key="6">
    <source>
        <dbReference type="ARBA" id="ARBA00023136"/>
    </source>
</evidence>
<feature type="transmembrane region" description="Helical" evidence="8">
    <location>
        <begin position="401"/>
        <end position="428"/>
    </location>
</feature>
<dbReference type="Pfam" id="PF02417">
    <property type="entry name" value="Chromate_transp"/>
    <property type="match status" value="2"/>
</dbReference>
<feature type="transmembrane region" description="Helical" evidence="8">
    <location>
        <begin position="448"/>
        <end position="467"/>
    </location>
</feature>
<feature type="transmembrane region" description="Helical" evidence="8">
    <location>
        <begin position="672"/>
        <end position="697"/>
    </location>
</feature>
<dbReference type="GO" id="GO:0015109">
    <property type="term" value="F:chromate transmembrane transporter activity"/>
    <property type="evidence" value="ECO:0007669"/>
    <property type="project" value="InterPro"/>
</dbReference>
<evidence type="ECO:0000313" key="12">
    <source>
        <dbReference type="Proteomes" id="UP000070168"/>
    </source>
</evidence>
<evidence type="ECO:0000259" key="10">
    <source>
        <dbReference type="Pfam" id="PF20789"/>
    </source>
</evidence>
<keyword evidence="12" id="KW-1185">Reference proteome</keyword>
<evidence type="ECO:0000256" key="3">
    <source>
        <dbReference type="ARBA" id="ARBA00022475"/>
    </source>
</evidence>
<dbReference type="GeneID" id="63710596"/>
<dbReference type="GO" id="GO:0005886">
    <property type="term" value="C:plasma membrane"/>
    <property type="evidence" value="ECO:0007669"/>
    <property type="project" value="UniProtKB-SubCell"/>
</dbReference>
<feature type="transmembrane region" description="Helical" evidence="8">
    <location>
        <begin position="783"/>
        <end position="800"/>
    </location>
</feature>
<evidence type="ECO:0000313" key="11">
    <source>
        <dbReference type="EMBL" id="KXG54438.1"/>
    </source>
</evidence>
<feature type="compositionally biased region" description="Basic and acidic residues" evidence="7">
    <location>
        <begin position="565"/>
        <end position="574"/>
    </location>
</feature>
<dbReference type="Gene3D" id="3.10.129.10">
    <property type="entry name" value="Hotdog Thioesterase"/>
    <property type="match status" value="2"/>
</dbReference>
<dbReference type="CDD" id="cd03444">
    <property type="entry name" value="Thioesterase_II_repeat1"/>
    <property type="match status" value="1"/>
</dbReference>
<dbReference type="Proteomes" id="UP000070168">
    <property type="component" value="Unassembled WGS sequence"/>
</dbReference>
<comment type="similarity">
    <text evidence="2">Belongs to the chromate ion transporter (CHR) (TC 2.A.51) family.</text>
</comment>
<feature type="transmembrane region" description="Helical" evidence="8">
    <location>
        <begin position="743"/>
        <end position="763"/>
    </location>
</feature>
<reference evidence="11 12" key="1">
    <citation type="journal article" date="2016" name="BMC Genomics">
        <title>Genome sequencing and secondary metabolism of the postharvest pathogen Penicillium griseofulvum.</title>
        <authorList>
            <person name="Banani H."/>
            <person name="Marcet-Houben M."/>
            <person name="Ballester A.R."/>
            <person name="Abbruscato P."/>
            <person name="Gonzalez-Candelas L."/>
            <person name="Gabaldon T."/>
            <person name="Spadaro D."/>
        </authorList>
    </citation>
    <scope>NUCLEOTIDE SEQUENCE [LARGE SCALE GENOMIC DNA]</scope>
    <source>
        <strain evidence="11 12">PG3</strain>
    </source>
</reference>
<feature type="domain" description="Acyl-CoA thioesterase-like C-terminal" evidence="10">
    <location>
        <begin position="173"/>
        <end position="331"/>
    </location>
</feature>
<dbReference type="Pfam" id="PF20789">
    <property type="entry name" value="4HBT_3C"/>
    <property type="match status" value="1"/>
</dbReference>
<accession>A0A135LZN8</accession>
<dbReference type="InterPro" id="IPR029069">
    <property type="entry name" value="HotDog_dom_sf"/>
</dbReference>
<protein>
    <submittedName>
        <fullName evidence="11">Chromate transporter</fullName>
    </submittedName>
</protein>
<dbReference type="InterPro" id="IPR049449">
    <property type="entry name" value="TesB_ACOT8-like_N"/>
</dbReference>
<organism evidence="11 12">
    <name type="scientific">Penicillium patulum</name>
    <name type="common">Penicillium griseofulvum</name>
    <dbReference type="NCBI Taxonomy" id="5078"/>
    <lineage>
        <taxon>Eukaryota</taxon>
        <taxon>Fungi</taxon>
        <taxon>Dikarya</taxon>
        <taxon>Ascomycota</taxon>
        <taxon>Pezizomycotina</taxon>
        <taxon>Eurotiomycetes</taxon>
        <taxon>Eurotiomycetidae</taxon>
        <taxon>Eurotiales</taxon>
        <taxon>Aspergillaceae</taxon>
        <taxon>Penicillium</taxon>
    </lineage>
</organism>
<dbReference type="PANTHER" id="PTHR33567">
    <property type="entry name" value="CHROMATE ION TRANSPORTER (EUROFUNG)"/>
    <property type="match status" value="1"/>
</dbReference>
<evidence type="ECO:0000256" key="1">
    <source>
        <dbReference type="ARBA" id="ARBA00004651"/>
    </source>
</evidence>
<keyword evidence="6 8" id="KW-0472">Membrane</keyword>
<dbReference type="Pfam" id="PF13622">
    <property type="entry name" value="4HBT_3"/>
    <property type="match status" value="1"/>
</dbReference>
<dbReference type="OrthoDB" id="2160638at2759"/>
<dbReference type="PANTHER" id="PTHR33567:SF3">
    <property type="entry name" value="CHROMATE ION TRANSPORTER (EUROFUNG)"/>
    <property type="match status" value="1"/>
</dbReference>
<dbReference type="EMBL" id="LHQR01000013">
    <property type="protein sequence ID" value="KXG54438.1"/>
    <property type="molecule type" value="Genomic_DNA"/>
</dbReference>
<dbReference type="RefSeq" id="XP_040652973.1">
    <property type="nucleotide sequence ID" value="XM_040795296.1"/>
</dbReference>
<comment type="subcellular location">
    <subcellularLocation>
        <location evidence="1">Cell membrane</location>
        <topology evidence="1">Multi-pass membrane protein</topology>
    </subcellularLocation>
</comment>
<dbReference type="InterPro" id="IPR003370">
    <property type="entry name" value="Chromate_transpt"/>
</dbReference>
<keyword evidence="5 8" id="KW-1133">Transmembrane helix</keyword>
<feature type="transmembrane region" description="Helical" evidence="8">
    <location>
        <begin position="604"/>
        <end position="623"/>
    </location>
</feature>
<feature type="transmembrane region" description="Helical" evidence="8">
    <location>
        <begin position="479"/>
        <end position="497"/>
    </location>
</feature>
<proteinExistence type="inferred from homology"/>
<comment type="caution">
    <text evidence="11">The sequence shown here is derived from an EMBL/GenBank/DDBJ whole genome shotgun (WGS) entry which is preliminary data.</text>
</comment>
<sequence>MANKDMTFAALLAVSPIERQIEVTPATDFGPSVFLNKYPVCHPKGTRGIFGGITIAQSLSAAQETVKKEFDAHSMHCTFVFAGTALTTIWYHVEIVRDGRTFCTRAVRAIQDNRTIFLATISFARPPPEPITNIHHAERNPLTVPVPQDTGIGSNSNEETPGLPYINQSVGMLHFNSADPCNKRMHQWIKARGKISPQGGSRAHLAALAFMSDSYFLAGIPHAHNIWSFVNPPTTESYDSNEQLEMPSPIHTKIPRPHLQGGGSVPAQSHRIGMMVSLDHTIYFHQPKRLRADEWLLTEVKTDWADNGRGVVLQKIWARDGTLLASCTQELTENWQFNKSISDGRVVNSSGAFGGPPVHFQILHARFVEGQGGKEKWVDEQTYQELFAICQGLPGPASTKLLFCLALLHAGFIPALLVFLLWSLPGAIGMYALSLGVQNMSETLPKPVYSLLSGLNASTVGIVALAAVQLAEKAIRDKLSRILVIFGACAGLCYNALWYFPVLMIAGGFLTSLWDGWLYHQILRARLAWKNRHSAPQEVDVSNGETTGMDYVTLEENTVQMSDTMRSRRTDSRPDGLPQHIGNTSRRTESAEDPSQQHIIRIRVGALVMVLFFASFIGILVARSQLATPPLVLDLFANMYLAGTVIFGGGPVVIPLLRSYVVDPGWVSSRDFLIGLAIIQAFPGPNFNFAVFLGALALQRSRFPTVLGAFLGALGIFFPGITLAVAIQSFWRVLRKRKYVIDFLRGVNATAVGLVFTAVYRLWEIGYLTAERSDGQSLGKEPWWVVVAVVTYAGSAWFNVPPPVAIVMGAILGLCWYGAVGQ</sequence>
<dbReference type="AlphaFoldDB" id="A0A135LZN8"/>
<feature type="region of interest" description="Disordered" evidence="7">
    <location>
        <begin position="562"/>
        <end position="594"/>
    </location>
</feature>
<keyword evidence="4 8" id="KW-0812">Transmembrane</keyword>
<dbReference type="SUPFAM" id="SSF54637">
    <property type="entry name" value="Thioesterase/thiol ester dehydrase-isomerase"/>
    <property type="match status" value="2"/>
</dbReference>
<feature type="transmembrane region" description="Helical" evidence="8">
    <location>
        <begin position="635"/>
        <end position="660"/>
    </location>
</feature>
<evidence type="ECO:0000256" key="2">
    <source>
        <dbReference type="ARBA" id="ARBA00005262"/>
    </source>
</evidence>
<name>A0A135LZN8_PENPA</name>
<keyword evidence="3" id="KW-1003">Cell membrane</keyword>
<dbReference type="STRING" id="5078.A0A135LZN8"/>
<dbReference type="InterPro" id="IPR049450">
    <property type="entry name" value="ACOT8-like_C"/>
</dbReference>
<evidence type="ECO:0000256" key="7">
    <source>
        <dbReference type="SAM" id="MobiDB-lite"/>
    </source>
</evidence>
<evidence type="ECO:0000256" key="4">
    <source>
        <dbReference type="ARBA" id="ARBA00022692"/>
    </source>
</evidence>
<evidence type="ECO:0000256" key="5">
    <source>
        <dbReference type="ARBA" id="ARBA00022989"/>
    </source>
</evidence>
<dbReference type="CDD" id="cd03445">
    <property type="entry name" value="Thioesterase_II_repeat2"/>
    <property type="match status" value="1"/>
</dbReference>
<gene>
    <name evidence="11" type="ORF">PGRI_075820</name>
</gene>
<evidence type="ECO:0000259" key="9">
    <source>
        <dbReference type="Pfam" id="PF13622"/>
    </source>
</evidence>
<evidence type="ECO:0000256" key="8">
    <source>
        <dbReference type="SAM" id="Phobius"/>
    </source>
</evidence>